<sequence length="224" mass="25377">MEKREVSSTLRNLKFMQRAAPKGEKIKEEEKRQEPDGRFVSTVSSTSGATTARRRCLVIVEGDPHPGAFKGRMSFQSFNPSIDKLNEETSTIHQMPMPLSSNENGSISDRMSFQSFNPSIDKLNEETSTIHQMPMPHSSNENGSISDRSEESQGTSSENNLDADLKRKQSVVEMDTKFSNKLPRVENREANGKLKLHSQGSSIKQQKREKLDWNLLRPPKAWQK</sequence>
<keyword evidence="3" id="KW-1185">Reference proteome</keyword>
<evidence type="ECO:0000313" key="2">
    <source>
        <dbReference type="EMBL" id="KAG0487812.1"/>
    </source>
</evidence>
<feature type="compositionally biased region" description="Low complexity" evidence="1">
    <location>
        <begin position="40"/>
        <end position="51"/>
    </location>
</feature>
<comment type="caution">
    <text evidence="2">The sequence shown here is derived from an EMBL/GenBank/DDBJ whole genome shotgun (WGS) entry which is preliminary data.</text>
</comment>
<feature type="region of interest" description="Disordered" evidence="1">
    <location>
        <begin position="90"/>
        <end position="114"/>
    </location>
</feature>
<organism evidence="2 3">
    <name type="scientific">Vanilla planifolia</name>
    <name type="common">Vanilla</name>
    <dbReference type="NCBI Taxonomy" id="51239"/>
    <lineage>
        <taxon>Eukaryota</taxon>
        <taxon>Viridiplantae</taxon>
        <taxon>Streptophyta</taxon>
        <taxon>Embryophyta</taxon>
        <taxon>Tracheophyta</taxon>
        <taxon>Spermatophyta</taxon>
        <taxon>Magnoliopsida</taxon>
        <taxon>Liliopsida</taxon>
        <taxon>Asparagales</taxon>
        <taxon>Orchidaceae</taxon>
        <taxon>Vanilloideae</taxon>
        <taxon>Vanilleae</taxon>
        <taxon>Vanilla</taxon>
    </lineage>
</organism>
<dbReference type="InterPro" id="IPR019324">
    <property type="entry name" value="MPP6"/>
</dbReference>
<dbReference type="GO" id="GO:0000460">
    <property type="term" value="P:maturation of 5.8S rRNA"/>
    <property type="evidence" value="ECO:0007669"/>
    <property type="project" value="TreeGrafter"/>
</dbReference>
<feature type="compositionally biased region" description="Basic and acidic residues" evidence="1">
    <location>
        <begin position="21"/>
        <end position="37"/>
    </location>
</feature>
<name>A0A835RKU1_VANPL</name>
<feature type="region of interest" description="Disordered" evidence="1">
    <location>
        <begin position="131"/>
        <end position="224"/>
    </location>
</feature>
<gene>
    <name evidence="2" type="ORF">HPP92_006623</name>
</gene>
<accession>A0A835RKU1</accession>
<dbReference type="PANTHER" id="PTHR13582">
    <property type="entry name" value="M-PHASE PHOSPHOPROTEIN 6"/>
    <property type="match status" value="1"/>
</dbReference>
<reference evidence="2 3" key="1">
    <citation type="journal article" date="2020" name="Nat. Food">
        <title>A phased Vanilla planifolia genome enables genetic improvement of flavour and production.</title>
        <authorList>
            <person name="Hasing T."/>
            <person name="Tang H."/>
            <person name="Brym M."/>
            <person name="Khazi F."/>
            <person name="Huang T."/>
            <person name="Chambers A.H."/>
        </authorList>
    </citation>
    <scope>NUCLEOTIDE SEQUENCE [LARGE SCALE GENOMIC DNA]</scope>
    <source>
        <tissue evidence="2">Leaf</tissue>
    </source>
</reference>
<proteinExistence type="predicted"/>
<dbReference type="AlphaFoldDB" id="A0A835RKU1"/>
<dbReference type="PANTHER" id="PTHR13582:SF0">
    <property type="entry name" value="M-PHASE PHOSPHOPROTEIN 6"/>
    <property type="match status" value="1"/>
</dbReference>
<feature type="compositionally biased region" description="Polar residues" evidence="1">
    <location>
        <begin position="131"/>
        <end position="160"/>
    </location>
</feature>
<dbReference type="Proteomes" id="UP000636800">
    <property type="component" value="Chromosome 3"/>
</dbReference>
<feature type="compositionally biased region" description="Basic and acidic residues" evidence="1">
    <location>
        <begin position="174"/>
        <end position="192"/>
    </location>
</feature>
<protein>
    <submittedName>
        <fullName evidence="2">Uncharacterized protein</fullName>
    </submittedName>
</protein>
<dbReference type="EMBL" id="JADCNL010000003">
    <property type="protein sequence ID" value="KAG0487812.1"/>
    <property type="molecule type" value="Genomic_DNA"/>
</dbReference>
<evidence type="ECO:0000313" key="3">
    <source>
        <dbReference type="Proteomes" id="UP000636800"/>
    </source>
</evidence>
<dbReference type="Pfam" id="PF10175">
    <property type="entry name" value="MPP6"/>
    <property type="match status" value="1"/>
</dbReference>
<dbReference type="OrthoDB" id="1055148at2759"/>
<feature type="region of interest" description="Disordered" evidence="1">
    <location>
        <begin position="1"/>
        <end position="51"/>
    </location>
</feature>
<evidence type="ECO:0000256" key="1">
    <source>
        <dbReference type="SAM" id="MobiDB-lite"/>
    </source>
</evidence>